<evidence type="ECO:0000256" key="1">
    <source>
        <dbReference type="ARBA" id="ARBA00004141"/>
    </source>
</evidence>
<keyword evidence="5" id="KW-0406">Ion transport</keyword>
<feature type="transmembrane region" description="Helical" evidence="7">
    <location>
        <begin position="410"/>
        <end position="428"/>
    </location>
</feature>
<dbReference type="PANTHER" id="PTHR32361:SF9">
    <property type="entry name" value="FERRIC REDUCTASE TRANSMEMBRANE COMPONENT 3-RELATED"/>
    <property type="match status" value="1"/>
</dbReference>
<dbReference type="Pfam" id="PF01794">
    <property type="entry name" value="Ferric_reduct"/>
    <property type="match status" value="1"/>
</dbReference>
<feature type="transmembrane region" description="Helical" evidence="7">
    <location>
        <begin position="273"/>
        <end position="294"/>
    </location>
</feature>
<dbReference type="Gene3D" id="3.40.50.80">
    <property type="entry name" value="Nucleotide-binding domain of ferredoxin-NADP reductase (FNR) module"/>
    <property type="match status" value="1"/>
</dbReference>
<keyword evidence="6 7" id="KW-0472">Membrane</keyword>
<evidence type="ECO:0000256" key="2">
    <source>
        <dbReference type="ARBA" id="ARBA00022448"/>
    </source>
</evidence>
<dbReference type="PANTHER" id="PTHR32361">
    <property type="entry name" value="FERRIC/CUPRIC REDUCTASE TRANSMEMBRANE COMPONENT"/>
    <property type="match status" value="1"/>
</dbReference>
<dbReference type="InterPro" id="IPR051410">
    <property type="entry name" value="Ferric/Cupric_Reductase"/>
</dbReference>
<comment type="subcellular location">
    <subcellularLocation>
        <location evidence="1">Membrane</location>
        <topology evidence="1">Multi-pass membrane protein</topology>
    </subcellularLocation>
</comment>
<feature type="transmembrane region" description="Helical" evidence="7">
    <location>
        <begin position="378"/>
        <end position="398"/>
    </location>
</feature>
<keyword evidence="2" id="KW-0813">Transport</keyword>
<dbReference type="GO" id="GO:0006826">
    <property type="term" value="P:iron ion transport"/>
    <property type="evidence" value="ECO:0007669"/>
    <property type="project" value="TreeGrafter"/>
</dbReference>
<dbReference type="InterPro" id="IPR039261">
    <property type="entry name" value="FNR_nucleotide-bd"/>
</dbReference>
<dbReference type="EMBL" id="JAGMUV010000023">
    <property type="protein sequence ID" value="KAH7122894.1"/>
    <property type="molecule type" value="Genomic_DNA"/>
</dbReference>
<dbReference type="OrthoDB" id="167398at2759"/>
<feature type="transmembrane region" description="Helical" evidence="7">
    <location>
        <begin position="349"/>
        <end position="366"/>
    </location>
</feature>
<feature type="domain" description="Ferric oxidoreductase" evidence="9">
    <location>
        <begin position="277"/>
        <end position="392"/>
    </location>
</feature>
<dbReference type="GO" id="GO:0006879">
    <property type="term" value="P:intracellular iron ion homeostasis"/>
    <property type="evidence" value="ECO:0007669"/>
    <property type="project" value="TreeGrafter"/>
</dbReference>
<dbReference type="SFLD" id="SFLDG01168">
    <property type="entry name" value="Ferric_reductase_subgroup_(FRE"/>
    <property type="match status" value="1"/>
</dbReference>
<proteinExistence type="predicted"/>
<feature type="chain" id="PRO_5040422215" evidence="8">
    <location>
        <begin position="23"/>
        <end position="725"/>
    </location>
</feature>
<accession>A0A9P9DPZ2</accession>
<sequence length="725" mass="79639">MKLTSSIATAAAALLLASTSYAEPLVGYGTANYEIPCLWACEYAVPTSIDCPEFADMTDEERASAYPSPACFANSSAYLTSIAWCMHSRCDSSVKLWQMDRKWEEELFYGSNGEGVVLLYSYSEALDHVDPKPPLPMGTDLVLNRTISLTDDEYIGYLNAIVSFAKVAKNEATFSLVVFLGGAVAPVALSLLRLLPWPAKLSSKFYAYFIDPPVFGRTHNVPVLGLAMIPTRGQAIFIVYILIINTVAAFVGYPRLSPNSWYPDRSYELTRHIANRLGMLSFANIPLTVIYGGRNNLLMWMTNWSQSTFLLLHRWIAFTCTMQACLHSAMWLQMVVAGGYYVESAAQPYWYWGIIGTLALSLLIPLSMMPLRKYWYEIFLIGHIALAIVAITGSWYHILFLYDGSDGFDIWLFTAMAVWAFDRLLRLARMTKHGIKRAYITKVDEEYIRIDVPGVECTGYCYAYFPTVSWRVWENHPFSVISLNPCRSTNGSSLLSASNSNSNSDTELSSVAVDAAARKEAGIVTTKVASTIAAQGNGKAGITMFVRVHKGLTQYLAAKCGVKGGVPILIEGSYGHEGRTSIQGTESKLAPSPDYPNLLVIAGGVGVTAVIPALERSLSLYEPIGTTKFYWGSRNQGLVDSIEGMLLGHGDGKKPNWGRIESHITVGSRINVREILGSELGKAGNVGTTVVVCGPLPMLDEVRYTVSALARHGAVVRLMDEAIVW</sequence>
<feature type="transmembrane region" description="Helical" evidence="7">
    <location>
        <begin position="235"/>
        <end position="253"/>
    </location>
</feature>
<dbReference type="Proteomes" id="UP000738349">
    <property type="component" value="Unassembled WGS sequence"/>
</dbReference>
<evidence type="ECO:0000313" key="11">
    <source>
        <dbReference type="Proteomes" id="UP000738349"/>
    </source>
</evidence>
<evidence type="ECO:0000313" key="10">
    <source>
        <dbReference type="EMBL" id="KAH7122894.1"/>
    </source>
</evidence>
<reference evidence="10" key="1">
    <citation type="journal article" date="2021" name="Nat. Commun.">
        <title>Genetic determinants of endophytism in the Arabidopsis root mycobiome.</title>
        <authorList>
            <person name="Mesny F."/>
            <person name="Miyauchi S."/>
            <person name="Thiergart T."/>
            <person name="Pickel B."/>
            <person name="Atanasova L."/>
            <person name="Karlsson M."/>
            <person name="Huettel B."/>
            <person name="Barry K.W."/>
            <person name="Haridas S."/>
            <person name="Chen C."/>
            <person name="Bauer D."/>
            <person name="Andreopoulos W."/>
            <person name="Pangilinan J."/>
            <person name="LaButti K."/>
            <person name="Riley R."/>
            <person name="Lipzen A."/>
            <person name="Clum A."/>
            <person name="Drula E."/>
            <person name="Henrissat B."/>
            <person name="Kohler A."/>
            <person name="Grigoriev I.V."/>
            <person name="Martin F.M."/>
            <person name="Hacquard S."/>
        </authorList>
    </citation>
    <scope>NUCLEOTIDE SEQUENCE</scope>
    <source>
        <strain evidence="10">MPI-CAGE-AT-0147</strain>
    </source>
</reference>
<organism evidence="10 11">
    <name type="scientific">Dactylonectria macrodidyma</name>
    <dbReference type="NCBI Taxonomy" id="307937"/>
    <lineage>
        <taxon>Eukaryota</taxon>
        <taxon>Fungi</taxon>
        <taxon>Dikarya</taxon>
        <taxon>Ascomycota</taxon>
        <taxon>Pezizomycotina</taxon>
        <taxon>Sordariomycetes</taxon>
        <taxon>Hypocreomycetidae</taxon>
        <taxon>Hypocreales</taxon>
        <taxon>Nectriaceae</taxon>
        <taxon>Dactylonectria</taxon>
    </lineage>
</organism>
<dbReference type="GO" id="GO:0005886">
    <property type="term" value="C:plasma membrane"/>
    <property type="evidence" value="ECO:0007669"/>
    <property type="project" value="TreeGrafter"/>
</dbReference>
<feature type="transmembrane region" description="Helical" evidence="7">
    <location>
        <begin position="174"/>
        <end position="195"/>
    </location>
</feature>
<dbReference type="GO" id="GO:0000293">
    <property type="term" value="F:ferric-chelate reductase activity"/>
    <property type="evidence" value="ECO:0007669"/>
    <property type="project" value="TreeGrafter"/>
</dbReference>
<keyword evidence="4 7" id="KW-1133">Transmembrane helix</keyword>
<evidence type="ECO:0000256" key="8">
    <source>
        <dbReference type="SAM" id="SignalP"/>
    </source>
</evidence>
<protein>
    <submittedName>
        <fullName evidence="10">Ferric reductase like transmembrane component-domain-containing protein</fullName>
    </submittedName>
</protein>
<comment type="caution">
    <text evidence="10">The sequence shown here is derived from an EMBL/GenBank/DDBJ whole genome shotgun (WGS) entry which is preliminary data.</text>
</comment>
<dbReference type="InterPro" id="IPR013130">
    <property type="entry name" value="Fe3_Rdtase_TM_dom"/>
</dbReference>
<keyword evidence="8" id="KW-0732">Signal</keyword>
<dbReference type="AlphaFoldDB" id="A0A9P9DPZ2"/>
<dbReference type="SUPFAM" id="SSF52343">
    <property type="entry name" value="Ferredoxin reductase-like, C-terminal NADP-linked domain"/>
    <property type="match status" value="1"/>
</dbReference>
<dbReference type="SFLD" id="SFLDS00052">
    <property type="entry name" value="Ferric_Reductase_Domain"/>
    <property type="match status" value="1"/>
</dbReference>
<feature type="signal peptide" evidence="8">
    <location>
        <begin position="1"/>
        <end position="22"/>
    </location>
</feature>
<evidence type="ECO:0000256" key="5">
    <source>
        <dbReference type="ARBA" id="ARBA00023065"/>
    </source>
</evidence>
<evidence type="ECO:0000256" key="3">
    <source>
        <dbReference type="ARBA" id="ARBA00022692"/>
    </source>
</evidence>
<keyword evidence="3 7" id="KW-0812">Transmembrane</keyword>
<gene>
    <name evidence="10" type="ORF">EDB81DRAFT_861132</name>
</gene>
<keyword evidence="11" id="KW-1185">Reference proteome</keyword>
<dbReference type="CDD" id="cd06186">
    <property type="entry name" value="NOX_Duox_like_FAD_NADP"/>
    <property type="match status" value="1"/>
</dbReference>
<evidence type="ECO:0000256" key="4">
    <source>
        <dbReference type="ARBA" id="ARBA00022989"/>
    </source>
</evidence>
<dbReference type="GO" id="GO:0015677">
    <property type="term" value="P:copper ion import"/>
    <property type="evidence" value="ECO:0007669"/>
    <property type="project" value="TreeGrafter"/>
</dbReference>
<evidence type="ECO:0000259" key="9">
    <source>
        <dbReference type="Pfam" id="PF01794"/>
    </source>
</evidence>
<name>A0A9P9DPZ2_9HYPO</name>
<evidence type="ECO:0000256" key="6">
    <source>
        <dbReference type="ARBA" id="ARBA00023136"/>
    </source>
</evidence>
<evidence type="ECO:0000256" key="7">
    <source>
        <dbReference type="SAM" id="Phobius"/>
    </source>
</evidence>